<accession>A0AAC8WHF0</accession>
<name>A0AAC8WHF0_FUSNP</name>
<proteinExistence type="predicted"/>
<gene>
    <name evidence="1" type="ORF">RO02_11980</name>
</gene>
<evidence type="ECO:0000313" key="2">
    <source>
        <dbReference type="Proteomes" id="UP000067061"/>
    </source>
</evidence>
<dbReference type="Proteomes" id="UP000067061">
    <property type="component" value="Chromosome"/>
</dbReference>
<sequence>MKIEFIYSKKADKFFDKHINIKEEFEKKLINYFKGNRNVDIKSLQGLNTPIYRMCLGTYRIIFIRKNGDIIIIYTVDVGNRGDIYNNIKNIKKNLKF</sequence>
<evidence type="ECO:0008006" key="3">
    <source>
        <dbReference type="Google" id="ProtNLM"/>
    </source>
</evidence>
<reference evidence="1 2" key="1">
    <citation type="submission" date="2015-11" db="EMBL/GenBank/DDBJ databases">
        <authorList>
            <person name="Kook J.-K."/>
            <person name="Park S.-N."/>
            <person name="Lim Y.K."/>
            <person name="Jo E."/>
        </authorList>
    </citation>
    <scope>NUCLEOTIDE SEQUENCE [LARGE SCALE GENOMIC DNA]</scope>
    <source>
        <strain evidence="1 2">ChDC F306</strain>
    </source>
</reference>
<dbReference type="RefSeq" id="WP_060496792.1">
    <property type="nucleotide sequence ID" value="NZ_CP013121.1"/>
</dbReference>
<dbReference type="InterPro" id="IPR035093">
    <property type="entry name" value="RelE/ParE_toxin_dom_sf"/>
</dbReference>
<evidence type="ECO:0000313" key="1">
    <source>
        <dbReference type="EMBL" id="ALM95249.1"/>
    </source>
</evidence>
<dbReference type="EMBL" id="CP013121">
    <property type="protein sequence ID" value="ALM95249.1"/>
    <property type="molecule type" value="Genomic_DNA"/>
</dbReference>
<organism evidence="1 2">
    <name type="scientific">Fusobacterium nucleatum subsp. polymorphum</name>
    <name type="common">Fusobacterium polymorphum</name>
    <dbReference type="NCBI Taxonomy" id="76857"/>
    <lineage>
        <taxon>Bacteria</taxon>
        <taxon>Fusobacteriati</taxon>
        <taxon>Fusobacteriota</taxon>
        <taxon>Fusobacteriia</taxon>
        <taxon>Fusobacteriales</taxon>
        <taxon>Fusobacteriaceae</taxon>
        <taxon>Fusobacterium</taxon>
    </lineage>
</organism>
<protein>
    <recommendedName>
        <fullName evidence="3">Type II toxin-antitoxin system RelE/ParE family toxin</fullName>
    </recommendedName>
</protein>
<dbReference type="AlphaFoldDB" id="A0AAC8WHF0"/>
<dbReference type="SUPFAM" id="SSF143011">
    <property type="entry name" value="RelE-like"/>
    <property type="match status" value="1"/>
</dbReference>
<dbReference type="Gene3D" id="3.30.2310.20">
    <property type="entry name" value="RelE-like"/>
    <property type="match status" value="1"/>
</dbReference>